<organism evidence="1 2">
    <name type="scientific">Artemisia annua</name>
    <name type="common">Sweet wormwood</name>
    <dbReference type="NCBI Taxonomy" id="35608"/>
    <lineage>
        <taxon>Eukaryota</taxon>
        <taxon>Viridiplantae</taxon>
        <taxon>Streptophyta</taxon>
        <taxon>Embryophyta</taxon>
        <taxon>Tracheophyta</taxon>
        <taxon>Spermatophyta</taxon>
        <taxon>Magnoliopsida</taxon>
        <taxon>eudicotyledons</taxon>
        <taxon>Gunneridae</taxon>
        <taxon>Pentapetalae</taxon>
        <taxon>asterids</taxon>
        <taxon>campanulids</taxon>
        <taxon>Asterales</taxon>
        <taxon>Asteraceae</taxon>
        <taxon>Asteroideae</taxon>
        <taxon>Anthemideae</taxon>
        <taxon>Artemisiinae</taxon>
        <taxon>Artemisia</taxon>
    </lineage>
</organism>
<keyword evidence="2" id="KW-1185">Reference proteome</keyword>
<sequence length="139" mass="15622">MTFIVARIGKQPIYVGDIQSDIHSSKRKSDRLKEKIRMKRQKIFDQGFLGDNGATNGIDTRTRSFNGISKDYKDHGDPIYKCADCDALLWHAESVVGSTHSNSGSFSLCCSRGKVQNKTHQLIRDMGHIVTEYKAKITT</sequence>
<comment type="caution">
    <text evidence="1">The sequence shown here is derived from an EMBL/GenBank/DDBJ whole genome shotgun (WGS) entry which is preliminary data.</text>
</comment>
<dbReference type="EMBL" id="PKPP01001690">
    <property type="protein sequence ID" value="PWA80670.1"/>
    <property type="molecule type" value="Genomic_DNA"/>
</dbReference>
<reference evidence="1 2" key="1">
    <citation type="journal article" date="2018" name="Mol. Plant">
        <title>The genome of Artemisia annua provides insight into the evolution of Asteraceae family and artemisinin biosynthesis.</title>
        <authorList>
            <person name="Shen Q."/>
            <person name="Zhang L."/>
            <person name="Liao Z."/>
            <person name="Wang S."/>
            <person name="Yan T."/>
            <person name="Shi P."/>
            <person name="Liu M."/>
            <person name="Fu X."/>
            <person name="Pan Q."/>
            <person name="Wang Y."/>
            <person name="Lv Z."/>
            <person name="Lu X."/>
            <person name="Zhang F."/>
            <person name="Jiang W."/>
            <person name="Ma Y."/>
            <person name="Chen M."/>
            <person name="Hao X."/>
            <person name="Li L."/>
            <person name="Tang Y."/>
            <person name="Lv G."/>
            <person name="Zhou Y."/>
            <person name="Sun X."/>
            <person name="Brodelius P.E."/>
            <person name="Rose J.K.C."/>
            <person name="Tang K."/>
        </authorList>
    </citation>
    <scope>NUCLEOTIDE SEQUENCE [LARGE SCALE GENOMIC DNA]</scope>
    <source>
        <strain evidence="2">cv. Huhao1</strain>
        <tissue evidence="1">Leaf</tissue>
    </source>
</reference>
<gene>
    <name evidence="1" type="ORF">CTI12_AA197200</name>
</gene>
<evidence type="ECO:0000313" key="1">
    <source>
        <dbReference type="EMBL" id="PWA80670.1"/>
    </source>
</evidence>
<evidence type="ECO:0000313" key="2">
    <source>
        <dbReference type="Proteomes" id="UP000245207"/>
    </source>
</evidence>
<accession>A0A2U1P4Q0</accession>
<dbReference type="AlphaFoldDB" id="A0A2U1P4Q0"/>
<dbReference type="Proteomes" id="UP000245207">
    <property type="component" value="Unassembled WGS sequence"/>
</dbReference>
<protein>
    <submittedName>
        <fullName evidence="1">Uncharacterized protein</fullName>
    </submittedName>
</protein>
<proteinExistence type="predicted"/>
<name>A0A2U1P4Q0_ARTAN</name>